<dbReference type="GO" id="GO:0003908">
    <property type="term" value="F:methylated-DNA-[protein]-cysteine S-methyltransferase activity"/>
    <property type="evidence" value="ECO:0007669"/>
    <property type="project" value="UniProtKB-EC"/>
</dbReference>
<dbReference type="EMBL" id="JAEKNR010000201">
    <property type="protein sequence ID" value="MBJ7600392.1"/>
    <property type="molecule type" value="Genomic_DNA"/>
</dbReference>
<evidence type="ECO:0000256" key="4">
    <source>
        <dbReference type="ARBA" id="ARBA00022603"/>
    </source>
</evidence>
<evidence type="ECO:0000256" key="7">
    <source>
        <dbReference type="ARBA" id="ARBA00023159"/>
    </source>
</evidence>
<dbReference type="PROSITE" id="PS00374">
    <property type="entry name" value="MGMT"/>
    <property type="match status" value="1"/>
</dbReference>
<evidence type="ECO:0000256" key="3">
    <source>
        <dbReference type="ARBA" id="ARBA00011918"/>
    </source>
</evidence>
<dbReference type="FunFam" id="1.10.10.10:FF:000214">
    <property type="entry name" value="Methylated-DNA--protein-cysteine methyltransferase"/>
    <property type="match status" value="1"/>
</dbReference>
<dbReference type="Pfam" id="PF01035">
    <property type="entry name" value="DNA_binding_1"/>
    <property type="match status" value="1"/>
</dbReference>
<dbReference type="GO" id="GO:0003677">
    <property type="term" value="F:DNA binding"/>
    <property type="evidence" value="ECO:0007669"/>
    <property type="project" value="InterPro"/>
</dbReference>
<evidence type="ECO:0000256" key="5">
    <source>
        <dbReference type="ARBA" id="ARBA00022679"/>
    </source>
</evidence>
<organism evidence="12 13">
    <name type="scientific">Candidatus Nephthysia bennettiae</name>
    <dbReference type="NCBI Taxonomy" id="3127016"/>
    <lineage>
        <taxon>Bacteria</taxon>
        <taxon>Bacillati</taxon>
        <taxon>Candidatus Dormiibacterota</taxon>
        <taxon>Candidatus Dormibacteria</taxon>
        <taxon>Candidatus Dormibacterales</taxon>
        <taxon>Candidatus Dormibacteraceae</taxon>
        <taxon>Candidatus Nephthysia</taxon>
    </lineage>
</organism>
<dbReference type="GO" id="GO:0032259">
    <property type="term" value="P:methylation"/>
    <property type="evidence" value="ECO:0007669"/>
    <property type="project" value="UniProtKB-KW"/>
</dbReference>
<evidence type="ECO:0000313" key="12">
    <source>
        <dbReference type="EMBL" id="MBJ7600392.1"/>
    </source>
</evidence>
<keyword evidence="8" id="KW-0234">DNA repair</keyword>
<reference evidence="12" key="1">
    <citation type="submission" date="2020-10" db="EMBL/GenBank/DDBJ databases">
        <title>Ca. Dormibacterota MAGs.</title>
        <authorList>
            <person name="Montgomery K."/>
        </authorList>
    </citation>
    <scope>NUCLEOTIDE SEQUENCE [LARGE SCALE GENOMIC DNA]</scope>
    <source>
        <strain evidence="12">SC8812_S17_10</strain>
    </source>
</reference>
<dbReference type="GO" id="GO:0006281">
    <property type="term" value="P:DNA repair"/>
    <property type="evidence" value="ECO:0007669"/>
    <property type="project" value="UniProtKB-KW"/>
</dbReference>
<gene>
    <name evidence="12" type="ORF">JF922_20255</name>
</gene>
<keyword evidence="6" id="KW-0227">DNA damage</keyword>
<comment type="catalytic activity">
    <reaction evidence="1">
        <text>a 4-O-methyl-thymidine in DNA + L-cysteinyl-[protein] = a thymidine in DNA + S-methyl-L-cysteinyl-[protein]</text>
        <dbReference type="Rhea" id="RHEA:53428"/>
        <dbReference type="Rhea" id="RHEA-COMP:10131"/>
        <dbReference type="Rhea" id="RHEA-COMP:10132"/>
        <dbReference type="Rhea" id="RHEA-COMP:13555"/>
        <dbReference type="Rhea" id="RHEA-COMP:13556"/>
        <dbReference type="ChEBI" id="CHEBI:29950"/>
        <dbReference type="ChEBI" id="CHEBI:82612"/>
        <dbReference type="ChEBI" id="CHEBI:137386"/>
        <dbReference type="ChEBI" id="CHEBI:137387"/>
        <dbReference type="EC" id="2.1.1.63"/>
    </reaction>
</comment>
<dbReference type="NCBIfam" id="TIGR00589">
    <property type="entry name" value="ogt"/>
    <property type="match status" value="1"/>
</dbReference>
<dbReference type="Gene3D" id="1.10.10.10">
    <property type="entry name" value="Winged helix-like DNA-binding domain superfamily/Winged helix DNA-binding domain"/>
    <property type="match status" value="1"/>
</dbReference>
<dbReference type="PANTHER" id="PTHR10815:SF13">
    <property type="entry name" value="METHYLATED-DNA--PROTEIN-CYSTEINE METHYLTRANSFERASE"/>
    <property type="match status" value="1"/>
</dbReference>
<dbReference type="InterPro" id="IPR036388">
    <property type="entry name" value="WH-like_DNA-bd_sf"/>
</dbReference>
<proteinExistence type="inferred from homology"/>
<keyword evidence="4 12" id="KW-0489">Methyltransferase</keyword>
<dbReference type="GO" id="GO:0006355">
    <property type="term" value="P:regulation of DNA-templated transcription"/>
    <property type="evidence" value="ECO:0007669"/>
    <property type="project" value="InterPro"/>
</dbReference>
<dbReference type="InterPro" id="IPR014048">
    <property type="entry name" value="MethylDNA_cys_MeTrfase_DNA-bd"/>
</dbReference>
<dbReference type="SUPFAM" id="SSF57884">
    <property type="entry name" value="Ada DNA repair protein, N-terminal domain (N-Ada 10)"/>
    <property type="match status" value="1"/>
</dbReference>
<dbReference type="EC" id="2.1.1.63" evidence="3"/>
<dbReference type="Gene3D" id="3.40.10.10">
    <property type="entry name" value="DNA Methylphosphotriester Repair Domain"/>
    <property type="match status" value="1"/>
</dbReference>
<accession>A0A934KAX3</accession>
<comment type="caution">
    <text evidence="12">The sequence shown here is derived from an EMBL/GenBank/DDBJ whole genome shotgun (WGS) entry which is preliminary data.</text>
</comment>
<evidence type="ECO:0000256" key="6">
    <source>
        <dbReference type="ARBA" id="ARBA00022763"/>
    </source>
</evidence>
<keyword evidence="5 12" id="KW-0808">Transferase</keyword>
<dbReference type="InterPro" id="IPR036217">
    <property type="entry name" value="MethylDNA_cys_MeTrfase_DNAb"/>
</dbReference>
<feature type="domain" description="Ada DNA repair metal-binding" evidence="11">
    <location>
        <begin position="181"/>
        <end position="228"/>
    </location>
</feature>
<evidence type="ECO:0000256" key="8">
    <source>
        <dbReference type="ARBA" id="ARBA00023204"/>
    </source>
</evidence>
<dbReference type="GO" id="GO:0008270">
    <property type="term" value="F:zinc ion binding"/>
    <property type="evidence" value="ECO:0007669"/>
    <property type="project" value="InterPro"/>
</dbReference>
<evidence type="ECO:0000256" key="9">
    <source>
        <dbReference type="ARBA" id="ARBA00049348"/>
    </source>
</evidence>
<evidence type="ECO:0000256" key="1">
    <source>
        <dbReference type="ARBA" id="ARBA00001286"/>
    </source>
</evidence>
<dbReference type="Pfam" id="PF02805">
    <property type="entry name" value="Ada_Zn_binding"/>
    <property type="match status" value="1"/>
</dbReference>
<dbReference type="AlphaFoldDB" id="A0A934KAX3"/>
<comment type="catalytic activity">
    <reaction evidence="9">
        <text>a 6-O-methyl-2'-deoxyguanosine in DNA + L-cysteinyl-[protein] = S-methyl-L-cysteinyl-[protein] + a 2'-deoxyguanosine in DNA</text>
        <dbReference type="Rhea" id="RHEA:24000"/>
        <dbReference type="Rhea" id="RHEA-COMP:10131"/>
        <dbReference type="Rhea" id="RHEA-COMP:10132"/>
        <dbReference type="Rhea" id="RHEA-COMP:11367"/>
        <dbReference type="Rhea" id="RHEA-COMP:11368"/>
        <dbReference type="ChEBI" id="CHEBI:29950"/>
        <dbReference type="ChEBI" id="CHEBI:82612"/>
        <dbReference type="ChEBI" id="CHEBI:85445"/>
        <dbReference type="ChEBI" id="CHEBI:85448"/>
        <dbReference type="EC" id="2.1.1.63"/>
    </reaction>
</comment>
<feature type="domain" description="Methylated-DNA-[protein]-cysteine S-methyltransferase DNA binding" evidence="10">
    <location>
        <begin position="85"/>
        <end position="166"/>
    </location>
</feature>
<protein>
    <recommendedName>
        <fullName evidence="3">methylated-DNA--[protein]-cysteine S-methyltransferase</fullName>
        <ecNumber evidence="3">2.1.1.63</ecNumber>
    </recommendedName>
</protein>
<dbReference type="Proteomes" id="UP000612893">
    <property type="component" value="Unassembled WGS sequence"/>
</dbReference>
<sequence length="233" mass="25742">MKVEILERELRELGGVRPPRGFVGRVLSAAGIGERYAELETVIGTFFVSWNRAGVTAVGRERPAHAEKVAKLPGQIRFDLTGLTDFERAVLHKTLEIPRGEVRTYSWVAREIGRPRAVRAVGTALANNPIPILIPCHRVVRSDGVIGNYGAGGPEAKFRILDHEGARPDRLLELARRRTRLVGSRTTKVFCLPSCHAARRIRPENEVPFADESAARSAGYRPCLHCRPAEIAS</sequence>
<dbReference type="InterPro" id="IPR001497">
    <property type="entry name" value="MethylDNA_cys_MeTrfase_AS"/>
</dbReference>
<keyword evidence="13" id="KW-1185">Reference proteome</keyword>
<comment type="similarity">
    <text evidence="2">Belongs to the MGMT family.</text>
</comment>
<evidence type="ECO:0000313" key="13">
    <source>
        <dbReference type="Proteomes" id="UP000612893"/>
    </source>
</evidence>
<dbReference type="InterPro" id="IPR004026">
    <property type="entry name" value="Ada_DNA_repair_Zn-bd"/>
</dbReference>
<dbReference type="InterPro" id="IPR035451">
    <property type="entry name" value="Ada-like_dom_sf"/>
</dbReference>
<keyword evidence="7" id="KW-0010">Activator</keyword>
<dbReference type="SUPFAM" id="SSF46767">
    <property type="entry name" value="Methylated DNA-protein cysteine methyltransferase, C-terminal domain"/>
    <property type="match status" value="1"/>
</dbReference>
<dbReference type="CDD" id="cd06445">
    <property type="entry name" value="ATase"/>
    <property type="match status" value="1"/>
</dbReference>
<evidence type="ECO:0000256" key="2">
    <source>
        <dbReference type="ARBA" id="ARBA00008711"/>
    </source>
</evidence>
<name>A0A934KAX3_9BACT</name>
<dbReference type="PANTHER" id="PTHR10815">
    <property type="entry name" value="METHYLATED-DNA--PROTEIN-CYSTEINE METHYLTRANSFERASE"/>
    <property type="match status" value="1"/>
</dbReference>
<evidence type="ECO:0000259" key="10">
    <source>
        <dbReference type="Pfam" id="PF01035"/>
    </source>
</evidence>
<evidence type="ECO:0000259" key="11">
    <source>
        <dbReference type="Pfam" id="PF02805"/>
    </source>
</evidence>